<proteinExistence type="predicted"/>
<protein>
    <recommendedName>
        <fullName evidence="2">Peptidase M1 membrane alanine aminopeptidase domain-containing protein</fullName>
    </recommendedName>
</protein>
<evidence type="ECO:0000259" key="2">
    <source>
        <dbReference type="Pfam" id="PF01433"/>
    </source>
</evidence>
<gene>
    <name evidence="3" type="ORF">BDK63_000207</name>
</gene>
<dbReference type="SUPFAM" id="SSF55486">
    <property type="entry name" value="Metalloproteases ('zincins'), catalytic domain"/>
    <property type="match status" value="1"/>
</dbReference>
<feature type="domain" description="Peptidase M1 membrane alanine aminopeptidase" evidence="2">
    <location>
        <begin position="277"/>
        <end position="414"/>
    </location>
</feature>
<comment type="caution">
    <text evidence="3">The sequence shown here is derived from an EMBL/GenBank/DDBJ whole genome shotgun (WGS) entry which is preliminary data.</text>
</comment>
<dbReference type="Gene3D" id="1.10.390.10">
    <property type="entry name" value="Neutral Protease Domain 2"/>
    <property type="match status" value="1"/>
</dbReference>
<keyword evidence="4" id="KW-1185">Reference proteome</keyword>
<reference evidence="3 4" key="1">
    <citation type="submission" date="2020-08" db="EMBL/GenBank/DDBJ databases">
        <title>Genomic Encyclopedia of Archaeal and Bacterial Type Strains, Phase II (KMG-II): from individual species to whole genera.</title>
        <authorList>
            <person name="Goeker M."/>
        </authorList>
    </citation>
    <scope>NUCLEOTIDE SEQUENCE [LARGE SCALE GENOMIC DNA]</scope>
    <source>
        <strain evidence="3 4">5AG</strain>
    </source>
</reference>
<dbReference type="GO" id="GO:0008237">
    <property type="term" value="F:metallopeptidase activity"/>
    <property type="evidence" value="ECO:0007669"/>
    <property type="project" value="InterPro"/>
</dbReference>
<dbReference type="AlphaFoldDB" id="A0A7W5JZW2"/>
<accession>A0A7W5JZW2</accession>
<dbReference type="Proteomes" id="UP000553442">
    <property type="component" value="Unassembled WGS sequence"/>
</dbReference>
<evidence type="ECO:0000313" key="4">
    <source>
        <dbReference type="Proteomes" id="UP000553442"/>
    </source>
</evidence>
<dbReference type="GO" id="GO:0008270">
    <property type="term" value="F:zinc ion binding"/>
    <property type="evidence" value="ECO:0007669"/>
    <property type="project" value="InterPro"/>
</dbReference>
<dbReference type="EMBL" id="JACHZF010000001">
    <property type="protein sequence ID" value="MBB3329371.1"/>
    <property type="molecule type" value="Genomic_DNA"/>
</dbReference>
<dbReference type="Pfam" id="PF01433">
    <property type="entry name" value="Peptidase_M1"/>
    <property type="match status" value="1"/>
</dbReference>
<evidence type="ECO:0000313" key="3">
    <source>
        <dbReference type="EMBL" id="MBB3329371.1"/>
    </source>
</evidence>
<organism evidence="3 4">
    <name type="scientific">Halomonas campaniensis</name>
    <dbReference type="NCBI Taxonomy" id="213554"/>
    <lineage>
        <taxon>Bacteria</taxon>
        <taxon>Pseudomonadati</taxon>
        <taxon>Pseudomonadota</taxon>
        <taxon>Gammaproteobacteria</taxon>
        <taxon>Oceanospirillales</taxon>
        <taxon>Halomonadaceae</taxon>
        <taxon>Halomonas</taxon>
    </lineage>
</organism>
<sequence>MSRPVRALAAGLLALLGLAAVGMAWGTTPPDPAARSLSIRLDPATRQLEGELRQALPAGGRFRLLEGLTVTEARRGDRELALTRDAEGRWRLPPGGKETVTLRWQGTLPEAGEHDRHRLAADGTLLPTRAGWYPHLADAAGPLWLTVRVPEGQRAVASGSLQEEALVDDEWQARFHHPRTREVEVAAGPWRLREREVEGVRLRTLFPEALDAAFAETYLDHAAEHLALFQARLGPLPTGSFSIAATPAPVGLAFPGFTLLGERVIPLPFIPDTSLPHELMHAWWGAGVGVDYPSGNWAEAPTTYLADYALAERRGEAEAMRRRWLTNLAALPPGEEIALIDFRGGPDPAGRLIGYQHGAMLFHMLRQRIGDDAFDRGLRQLGEAWMHRTADWAALIEAFGEGAGEPVEDLVTPWLTRPGRPSLQLASVRVEPRDGGYWLSGELHQRGAHAPWPLAVPLVVETETGPVRLIQHMAGTRQSFGIPLASRPRALEVDPGADLLRHPGAMPAILRQLTLDPATRVLALDEALRPLAHRVLGREAESLEASAAPRGDAGEPLLVIGTTGALRAWREASGLPEPPRSLDAAGQARFWMVPGRRIGLLGGDDGEALARLAGVLRHHGQRSYVVQGAGGETREAGTWEVEENPLRLEFPPGPGDGQARPAQASWAPLSNDSEVHRCR</sequence>
<evidence type="ECO:0000256" key="1">
    <source>
        <dbReference type="SAM" id="MobiDB-lite"/>
    </source>
</evidence>
<dbReference type="RefSeq" id="WP_183329453.1">
    <property type="nucleotide sequence ID" value="NZ_JACHZF010000001.1"/>
</dbReference>
<dbReference type="InterPro" id="IPR014782">
    <property type="entry name" value="Peptidase_M1_dom"/>
</dbReference>
<dbReference type="InterPro" id="IPR027268">
    <property type="entry name" value="Peptidase_M4/M1_CTD_sf"/>
</dbReference>
<name>A0A7W5JZW2_9GAMM</name>
<feature type="region of interest" description="Disordered" evidence="1">
    <location>
        <begin position="650"/>
        <end position="679"/>
    </location>
</feature>